<name>C0EDG4_9FIRM</name>
<reference evidence="5 6" key="1">
    <citation type="submission" date="2009-01" db="EMBL/GenBank/DDBJ databases">
        <authorList>
            <person name="Fulton L."/>
            <person name="Clifton S."/>
            <person name="Fulton B."/>
            <person name="Xu J."/>
            <person name="Minx P."/>
            <person name="Pepin K.H."/>
            <person name="Johnson M."/>
            <person name="Bhonagiri V."/>
            <person name="Nash W.E."/>
            <person name="Mardis E.R."/>
            <person name="Wilson R.K."/>
        </authorList>
    </citation>
    <scope>NUCLEOTIDE SEQUENCE [LARGE SCALE GENOMIC DNA]</scope>
    <source>
        <strain evidence="5 6">DSM 5476</strain>
    </source>
</reference>
<gene>
    <name evidence="5" type="ORF">CLOSTMETH_01891</name>
</gene>
<dbReference type="InterPro" id="IPR014710">
    <property type="entry name" value="RmlC-like_jellyroll"/>
</dbReference>
<comment type="caution">
    <text evidence="5">The sequence shown here is derived from an EMBL/GenBank/DDBJ whole genome shotgun (WGS) entry which is preliminary data.</text>
</comment>
<proteinExistence type="predicted"/>
<dbReference type="eggNOG" id="COG2207">
    <property type="taxonomic scope" value="Bacteria"/>
</dbReference>
<keyword evidence="6" id="KW-1185">Reference proteome</keyword>
<keyword evidence="1" id="KW-0805">Transcription regulation</keyword>
<dbReference type="InterPro" id="IPR003313">
    <property type="entry name" value="AraC-bd"/>
</dbReference>
<dbReference type="HOGENOM" id="CLU_000445_88_0_9"/>
<dbReference type="PROSITE" id="PS01124">
    <property type="entry name" value="HTH_ARAC_FAMILY_2"/>
    <property type="match status" value="1"/>
</dbReference>
<evidence type="ECO:0000313" key="6">
    <source>
        <dbReference type="Proteomes" id="UP000003340"/>
    </source>
</evidence>
<dbReference type="SUPFAM" id="SSF51182">
    <property type="entry name" value="RmlC-like cupins"/>
    <property type="match status" value="1"/>
</dbReference>
<dbReference type="SMART" id="SM00342">
    <property type="entry name" value="HTH_ARAC"/>
    <property type="match status" value="1"/>
</dbReference>
<accession>C0EDG4</accession>
<evidence type="ECO:0000256" key="2">
    <source>
        <dbReference type="ARBA" id="ARBA00023125"/>
    </source>
</evidence>
<keyword evidence="3" id="KW-0804">Transcription</keyword>
<dbReference type="InterPro" id="IPR011051">
    <property type="entry name" value="RmlC_Cupin_sf"/>
</dbReference>
<dbReference type="PANTHER" id="PTHR43280:SF28">
    <property type="entry name" value="HTH-TYPE TRANSCRIPTIONAL ACTIVATOR RHAS"/>
    <property type="match status" value="1"/>
</dbReference>
<dbReference type="SUPFAM" id="SSF46689">
    <property type="entry name" value="Homeodomain-like"/>
    <property type="match status" value="1"/>
</dbReference>
<dbReference type="PANTHER" id="PTHR43280">
    <property type="entry name" value="ARAC-FAMILY TRANSCRIPTIONAL REGULATOR"/>
    <property type="match status" value="1"/>
</dbReference>
<dbReference type="Gene3D" id="2.60.120.10">
    <property type="entry name" value="Jelly Rolls"/>
    <property type="match status" value="1"/>
</dbReference>
<organism evidence="5 6">
    <name type="scientific">[Clostridium] methylpentosum DSM 5476</name>
    <dbReference type="NCBI Taxonomy" id="537013"/>
    <lineage>
        <taxon>Bacteria</taxon>
        <taxon>Bacillati</taxon>
        <taxon>Bacillota</taxon>
        <taxon>Clostridia</taxon>
        <taxon>Eubacteriales</taxon>
        <taxon>Oscillospiraceae</taxon>
        <taxon>Oscillospiraceae incertae sedis</taxon>
    </lineage>
</organism>
<dbReference type="Proteomes" id="UP000003340">
    <property type="component" value="Unassembled WGS sequence"/>
</dbReference>
<dbReference type="GO" id="GO:0043565">
    <property type="term" value="F:sequence-specific DNA binding"/>
    <property type="evidence" value="ECO:0007669"/>
    <property type="project" value="InterPro"/>
</dbReference>
<dbReference type="GO" id="GO:0003700">
    <property type="term" value="F:DNA-binding transcription factor activity"/>
    <property type="evidence" value="ECO:0007669"/>
    <property type="project" value="InterPro"/>
</dbReference>
<feature type="domain" description="HTH araC/xylS-type" evidence="4">
    <location>
        <begin position="232"/>
        <end position="329"/>
    </location>
</feature>
<dbReference type="Gene3D" id="1.10.10.60">
    <property type="entry name" value="Homeodomain-like"/>
    <property type="match status" value="2"/>
</dbReference>
<dbReference type="InterPro" id="IPR018060">
    <property type="entry name" value="HTH_AraC"/>
</dbReference>
<dbReference type="AlphaFoldDB" id="C0EDG4"/>
<evidence type="ECO:0000259" key="4">
    <source>
        <dbReference type="PROSITE" id="PS01124"/>
    </source>
</evidence>
<sequence length="334" mass="38925">MTLEDYFENYLDAISNWKNEKEVKPLRPCWIEAIGALRMIKQDDSSQTIWVKEGKGLVVNLHPSFLRLDKIILHNHNCFELAYMYRGSCTNYFENGCFTMKEGDILLLNPNIRHEIRTAGPHDILVNLIIEPALFESFMSSQLSGNQLMLNFFASYIYNVGQSRDYFYFSQIKDQTAYRMLNALLLEYCEQPVYWQNVCESLLAILLSRLSVAYSEQIGLDPASPENSSAIIEILSFMREHCVDAKLETVAKEFNYSPGHITRLIKQHTGKTFIEVMQNFRLEKVKHYLINTDLSAEKIARLTRYNDVSYLYKLFKKKYGLTLSEYRHAAQHQT</sequence>
<evidence type="ECO:0000313" key="5">
    <source>
        <dbReference type="EMBL" id="EEG30550.1"/>
    </source>
</evidence>
<evidence type="ECO:0000256" key="3">
    <source>
        <dbReference type="ARBA" id="ARBA00023163"/>
    </source>
</evidence>
<dbReference type="InterPro" id="IPR009057">
    <property type="entry name" value="Homeodomain-like_sf"/>
</dbReference>
<dbReference type="Pfam" id="PF02311">
    <property type="entry name" value="AraC_binding"/>
    <property type="match status" value="1"/>
</dbReference>
<dbReference type="EMBL" id="ACEC01000061">
    <property type="protein sequence ID" value="EEG30550.1"/>
    <property type="molecule type" value="Genomic_DNA"/>
</dbReference>
<dbReference type="STRING" id="537013.CLOSTMETH_01891"/>
<keyword evidence="2" id="KW-0238">DNA-binding</keyword>
<dbReference type="Pfam" id="PF12833">
    <property type="entry name" value="HTH_18"/>
    <property type="match status" value="1"/>
</dbReference>
<protein>
    <submittedName>
        <fullName evidence="5">Transcriptional regulator, AraC family</fullName>
    </submittedName>
</protein>
<evidence type="ECO:0000256" key="1">
    <source>
        <dbReference type="ARBA" id="ARBA00023015"/>
    </source>
</evidence>
<reference evidence="5 6" key="2">
    <citation type="submission" date="2009-02" db="EMBL/GenBank/DDBJ databases">
        <title>Draft genome sequence of Clostridium methylpentosum (DSM 5476).</title>
        <authorList>
            <person name="Sudarsanam P."/>
            <person name="Ley R."/>
            <person name="Guruge J."/>
            <person name="Turnbaugh P.J."/>
            <person name="Mahowald M."/>
            <person name="Liep D."/>
            <person name="Gordon J."/>
        </authorList>
    </citation>
    <scope>NUCLEOTIDE SEQUENCE [LARGE SCALE GENOMIC DNA]</scope>
    <source>
        <strain evidence="5 6">DSM 5476</strain>
    </source>
</reference>